<gene>
    <name evidence="1" type="ORF">BpHYR1_042658</name>
</gene>
<dbReference type="Proteomes" id="UP000276133">
    <property type="component" value="Unassembled WGS sequence"/>
</dbReference>
<evidence type="ECO:0000313" key="1">
    <source>
        <dbReference type="EMBL" id="RNA07909.1"/>
    </source>
</evidence>
<dbReference type="EMBL" id="REGN01006904">
    <property type="protein sequence ID" value="RNA07909.1"/>
    <property type="molecule type" value="Genomic_DNA"/>
</dbReference>
<reference evidence="1 2" key="1">
    <citation type="journal article" date="2018" name="Sci. Rep.">
        <title>Genomic signatures of local adaptation to the degree of environmental predictability in rotifers.</title>
        <authorList>
            <person name="Franch-Gras L."/>
            <person name="Hahn C."/>
            <person name="Garcia-Roger E.M."/>
            <person name="Carmona M.J."/>
            <person name="Serra M."/>
            <person name="Gomez A."/>
        </authorList>
    </citation>
    <scope>NUCLEOTIDE SEQUENCE [LARGE SCALE GENOMIC DNA]</scope>
    <source>
        <strain evidence="1">HYR1</strain>
    </source>
</reference>
<protein>
    <submittedName>
        <fullName evidence="1">Uncharacterized protein</fullName>
    </submittedName>
</protein>
<proteinExistence type="predicted"/>
<sequence>MKLEARKKLKALTKSEQHSIPEEIIYIKIDSIKNQLLQDDSYLFKNFYNQNFLYSRNINFNI</sequence>
<name>A0A3M7Q9I7_BRAPC</name>
<accession>A0A3M7Q9I7</accession>
<comment type="caution">
    <text evidence="1">The sequence shown here is derived from an EMBL/GenBank/DDBJ whole genome shotgun (WGS) entry which is preliminary data.</text>
</comment>
<dbReference type="AlphaFoldDB" id="A0A3M7Q9I7"/>
<keyword evidence="2" id="KW-1185">Reference proteome</keyword>
<organism evidence="1 2">
    <name type="scientific">Brachionus plicatilis</name>
    <name type="common">Marine rotifer</name>
    <name type="synonym">Brachionus muelleri</name>
    <dbReference type="NCBI Taxonomy" id="10195"/>
    <lineage>
        <taxon>Eukaryota</taxon>
        <taxon>Metazoa</taxon>
        <taxon>Spiralia</taxon>
        <taxon>Gnathifera</taxon>
        <taxon>Rotifera</taxon>
        <taxon>Eurotatoria</taxon>
        <taxon>Monogononta</taxon>
        <taxon>Pseudotrocha</taxon>
        <taxon>Ploima</taxon>
        <taxon>Brachionidae</taxon>
        <taxon>Brachionus</taxon>
    </lineage>
</organism>
<evidence type="ECO:0000313" key="2">
    <source>
        <dbReference type="Proteomes" id="UP000276133"/>
    </source>
</evidence>